<feature type="signal peptide" evidence="19">
    <location>
        <begin position="1"/>
        <end position="21"/>
    </location>
</feature>
<evidence type="ECO:0000313" key="21">
    <source>
        <dbReference type="Proteomes" id="UP000738359"/>
    </source>
</evidence>
<evidence type="ECO:0000256" key="5">
    <source>
        <dbReference type="ARBA" id="ARBA00011137"/>
    </source>
</evidence>
<evidence type="ECO:0000256" key="7">
    <source>
        <dbReference type="ARBA" id="ARBA00022692"/>
    </source>
</evidence>
<keyword evidence="16" id="KW-0325">Glycoprotein</keyword>
<dbReference type="GO" id="GO:0006660">
    <property type="term" value="P:phosphatidylserine catabolic process"/>
    <property type="evidence" value="ECO:0007669"/>
    <property type="project" value="TreeGrafter"/>
</dbReference>
<accession>A0A9P6JFU4</accession>
<keyword evidence="14" id="KW-0443">Lipid metabolism</keyword>
<comment type="catalytic activity">
    <reaction evidence="1">
        <text>a triacylglycerol + H2O = a diacylglycerol + a fatty acid + H(+)</text>
        <dbReference type="Rhea" id="RHEA:12044"/>
        <dbReference type="ChEBI" id="CHEBI:15377"/>
        <dbReference type="ChEBI" id="CHEBI:15378"/>
        <dbReference type="ChEBI" id="CHEBI:17855"/>
        <dbReference type="ChEBI" id="CHEBI:18035"/>
        <dbReference type="ChEBI" id="CHEBI:28868"/>
        <dbReference type="EC" id="3.1.1.3"/>
    </reaction>
</comment>
<evidence type="ECO:0000256" key="8">
    <source>
        <dbReference type="ARBA" id="ARBA00022753"/>
    </source>
</evidence>
<keyword evidence="7" id="KW-0812">Transmembrane</keyword>
<evidence type="ECO:0000256" key="12">
    <source>
        <dbReference type="ARBA" id="ARBA00022989"/>
    </source>
</evidence>
<evidence type="ECO:0000256" key="17">
    <source>
        <dbReference type="ARBA" id="ARBA00029828"/>
    </source>
</evidence>
<evidence type="ECO:0000256" key="19">
    <source>
        <dbReference type="SAM" id="SignalP"/>
    </source>
</evidence>
<dbReference type="Gene3D" id="3.40.50.1820">
    <property type="entry name" value="alpha/beta hydrolase"/>
    <property type="match status" value="1"/>
</dbReference>
<dbReference type="Pfam" id="PF26363">
    <property type="entry name" value="Phospholipase-like"/>
    <property type="match status" value="1"/>
</dbReference>
<comment type="subunit">
    <text evidence="5">Binds to both phosphatidylinositol (PI) and phosphatidylinositol 3,5-bisphosphate (PIP2).</text>
</comment>
<comment type="similarity">
    <text evidence="4">Belongs to the AB hydrolase superfamily. Lipase family.</text>
</comment>
<comment type="subcellular location">
    <subcellularLocation>
        <location evidence="3">Endosome</location>
        <location evidence="3">Multivesicular body membrane</location>
        <topology evidence="3">Single-pass type II membrane protein</topology>
    </subcellularLocation>
    <subcellularLocation>
        <location evidence="2">Prevacuolar compartment membrane</location>
        <topology evidence="2">Single-pass type II membrane protein</topology>
    </subcellularLocation>
</comment>
<dbReference type="GO" id="GO:0034727">
    <property type="term" value="P:piecemeal microautophagy of the nucleus"/>
    <property type="evidence" value="ECO:0007669"/>
    <property type="project" value="TreeGrafter"/>
</dbReference>
<evidence type="ECO:0000256" key="15">
    <source>
        <dbReference type="ARBA" id="ARBA00023136"/>
    </source>
</evidence>
<evidence type="ECO:0000256" key="2">
    <source>
        <dbReference type="ARBA" id="ARBA00004270"/>
    </source>
</evidence>
<evidence type="ECO:0000313" key="20">
    <source>
        <dbReference type="EMBL" id="KAF9967149.1"/>
    </source>
</evidence>
<keyword evidence="11" id="KW-0735">Signal-anchor</keyword>
<dbReference type="PANTHER" id="PTHR47175">
    <property type="entry name" value="LIPASE ATG15-RELATED"/>
    <property type="match status" value="1"/>
</dbReference>
<dbReference type="GO" id="GO:0005775">
    <property type="term" value="C:vacuolar lumen"/>
    <property type="evidence" value="ECO:0007669"/>
    <property type="project" value="TreeGrafter"/>
</dbReference>
<keyword evidence="19" id="KW-0732">Signal</keyword>
<gene>
    <name evidence="20" type="primary">ATG15_2</name>
    <name evidence="20" type="ORF">BGZ70_010608</name>
</gene>
<evidence type="ECO:0000256" key="16">
    <source>
        <dbReference type="ARBA" id="ARBA00023180"/>
    </source>
</evidence>
<evidence type="ECO:0000256" key="3">
    <source>
        <dbReference type="ARBA" id="ARBA00004343"/>
    </source>
</evidence>
<keyword evidence="10" id="KW-0442">Lipid degradation</keyword>
<evidence type="ECO:0000256" key="18">
    <source>
        <dbReference type="SAM" id="MobiDB-lite"/>
    </source>
</evidence>
<evidence type="ECO:0000256" key="10">
    <source>
        <dbReference type="ARBA" id="ARBA00022963"/>
    </source>
</evidence>
<evidence type="ECO:0000256" key="11">
    <source>
        <dbReference type="ARBA" id="ARBA00022968"/>
    </source>
</evidence>
<organism evidence="20 21">
    <name type="scientific">Mortierella alpina</name>
    <name type="common">Oleaginous fungus</name>
    <name type="synonym">Mortierella renispora</name>
    <dbReference type="NCBI Taxonomy" id="64518"/>
    <lineage>
        <taxon>Eukaryota</taxon>
        <taxon>Fungi</taxon>
        <taxon>Fungi incertae sedis</taxon>
        <taxon>Mucoromycota</taxon>
        <taxon>Mortierellomycotina</taxon>
        <taxon>Mortierellomycetes</taxon>
        <taxon>Mortierellales</taxon>
        <taxon>Mortierellaceae</taxon>
        <taxon>Mortierella</taxon>
    </lineage>
</organism>
<feature type="chain" id="PRO_5040505335" description="triacylglycerol lipase" evidence="19">
    <location>
        <begin position="22"/>
        <end position="434"/>
    </location>
</feature>
<sequence>MTRRNSLAFLPLLALYIVVLAHIAPTAQPPLTLAHPSPQRKPHQSDDRSLPLDQGSARQRPFFASHHSHARLPSHDATVLIAGEDLPQETLSLRHMLHHGGPRYPGLFKRKDFQQGDLQASEQVTGEAPSFRVRVKATRTLKPRDQSYRNQGFRSQDMSIGPESWTRQVIAAPDVTDKDTILQLAKINYNSYTEVASPGWYDLEGHWTVNSTFGWEEEGVRGHVFASEDNSTLIIAIKGTSASILGGGGSTSTRDKINTCIENSVNSDDIYYNMAMAILWTVEDMYPDASVWLTGHSLGGGLSALLGLTFGVPTVTFEMPGDRLAAQRLHLPMPPAINWDDMPLFHVGHTADPVFQGVCNGPTSACYYSGFAMESKCHTGRTCVYDPVGENSWKVDIRTHRLADSIEGVYKVKETVPECKAEEHCVDCEAWTYE</sequence>
<evidence type="ECO:0000256" key="6">
    <source>
        <dbReference type="ARBA" id="ARBA00013279"/>
    </source>
</evidence>
<evidence type="ECO:0000256" key="4">
    <source>
        <dbReference type="ARBA" id="ARBA00010701"/>
    </source>
</evidence>
<keyword evidence="15" id="KW-0472">Membrane</keyword>
<comment type="caution">
    <text evidence="20">The sequence shown here is derived from an EMBL/GenBank/DDBJ whole genome shotgun (WGS) entry which is preliminary data.</text>
</comment>
<dbReference type="GO" id="GO:0046461">
    <property type="term" value="P:neutral lipid catabolic process"/>
    <property type="evidence" value="ECO:0007669"/>
    <property type="project" value="TreeGrafter"/>
</dbReference>
<dbReference type="InterPro" id="IPR029058">
    <property type="entry name" value="AB_hydrolase_fold"/>
</dbReference>
<dbReference type="OrthoDB" id="58570at2759"/>
<dbReference type="GO" id="GO:0004806">
    <property type="term" value="F:triacylglycerol lipase activity"/>
    <property type="evidence" value="ECO:0007669"/>
    <property type="project" value="UniProtKB-EC"/>
</dbReference>
<dbReference type="GO" id="GO:0004620">
    <property type="term" value="F:phospholipase activity"/>
    <property type="evidence" value="ECO:0007669"/>
    <property type="project" value="TreeGrafter"/>
</dbReference>
<dbReference type="Proteomes" id="UP000738359">
    <property type="component" value="Unassembled WGS sequence"/>
</dbReference>
<keyword evidence="12" id="KW-1133">Transmembrane helix</keyword>
<feature type="region of interest" description="Disordered" evidence="18">
    <location>
        <begin position="29"/>
        <end position="54"/>
    </location>
</feature>
<dbReference type="EMBL" id="JAAAHY010000098">
    <property type="protein sequence ID" value="KAF9967149.1"/>
    <property type="molecule type" value="Genomic_DNA"/>
</dbReference>
<keyword evidence="21" id="KW-1185">Reference proteome</keyword>
<evidence type="ECO:0000256" key="14">
    <source>
        <dbReference type="ARBA" id="ARBA00023098"/>
    </source>
</evidence>
<dbReference type="AlphaFoldDB" id="A0A9P6JFU4"/>
<dbReference type="SUPFAM" id="SSF53474">
    <property type="entry name" value="alpha/beta-Hydrolases"/>
    <property type="match status" value="1"/>
</dbReference>
<dbReference type="PANTHER" id="PTHR47175:SF2">
    <property type="entry name" value="LIPASE ATG15-RELATED"/>
    <property type="match status" value="1"/>
</dbReference>
<proteinExistence type="inferred from homology"/>
<evidence type="ECO:0000256" key="13">
    <source>
        <dbReference type="ARBA" id="ARBA00023006"/>
    </source>
</evidence>
<keyword evidence="13" id="KW-0072">Autophagy</keyword>
<dbReference type="InterPro" id="IPR050805">
    <property type="entry name" value="ATG15_Lipase"/>
</dbReference>
<keyword evidence="9" id="KW-0378">Hydrolase</keyword>
<protein>
    <recommendedName>
        <fullName evidence="6">triacylglycerol lipase</fullName>
        <ecNumber evidence="6">3.1.1.3</ecNumber>
    </recommendedName>
    <alternativeName>
        <fullName evidence="17">Autophagy-related protein 15</fullName>
    </alternativeName>
</protein>
<evidence type="ECO:0000256" key="1">
    <source>
        <dbReference type="ARBA" id="ARBA00001024"/>
    </source>
</evidence>
<dbReference type="GO" id="GO:0032585">
    <property type="term" value="C:multivesicular body membrane"/>
    <property type="evidence" value="ECO:0007669"/>
    <property type="project" value="UniProtKB-SubCell"/>
</dbReference>
<name>A0A9P6JFU4_MORAP</name>
<reference evidence="20" key="1">
    <citation type="journal article" date="2020" name="Fungal Divers.">
        <title>Resolving the Mortierellaceae phylogeny through synthesis of multi-gene phylogenetics and phylogenomics.</title>
        <authorList>
            <person name="Vandepol N."/>
            <person name="Liber J."/>
            <person name="Desiro A."/>
            <person name="Na H."/>
            <person name="Kennedy M."/>
            <person name="Barry K."/>
            <person name="Grigoriev I.V."/>
            <person name="Miller A.N."/>
            <person name="O'Donnell K."/>
            <person name="Stajich J.E."/>
            <person name="Bonito G."/>
        </authorList>
    </citation>
    <scope>NUCLEOTIDE SEQUENCE</scope>
    <source>
        <strain evidence="20">CK1249</strain>
    </source>
</reference>
<evidence type="ECO:0000256" key="9">
    <source>
        <dbReference type="ARBA" id="ARBA00022801"/>
    </source>
</evidence>
<dbReference type="GO" id="GO:0034496">
    <property type="term" value="P:multivesicular body membrane disassembly"/>
    <property type="evidence" value="ECO:0007669"/>
    <property type="project" value="TreeGrafter"/>
</dbReference>
<keyword evidence="8" id="KW-0967">Endosome</keyword>
<dbReference type="EC" id="3.1.1.3" evidence="6"/>